<proteinExistence type="predicted"/>
<evidence type="ECO:0000259" key="4">
    <source>
        <dbReference type="Pfam" id="PF01593"/>
    </source>
</evidence>
<protein>
    <submittedName>
        <fullName evidence="5">Phytoene desaturase</fullName>
    </submittedName>
</protein>
<evidence type="ECO:0000256" key="1">
    <source>
        <dbReference type="ARBA" id="ARBA00004829"/>
    </source>
</evidence>
<gene>
    <name evidence="5" type="primary">crtI</name>
    <name evidence="5" type="ORF">ENM31_04375</name>
</gene>
<comment type="pathway">
    <text evidence="1">Carotenoid biosynthesis.</text>
</comment>
<keyword evidence="2" id="KW-0125">Carotenoid biosynthesis</keyword>
<dbReference type="Pfam" id="PF01593">
    <property type="entry name" value="Amino_oxidase"/>
    <property type="match status" value="1"/>
</dbReference>
<keyword evidence="3" id="KW-0560">Oxidoreductase</keyword>
<dbReference type="SUPFAM" id="SSF51905">
    <property type="entry name" value="FAD/NAD(P)-binding domain"/>
    <property type="match status" value="1"/>
</dbReference>
<dbReference type="PANTHER" id="PTHR43734">
    <property type="entry name" value="PHYTOENE DESATURASE"/>
    <property type="match status" value="1"/>
</dbReference>
<dbReference type="EMBL" id="DRXH01000152">
    <property type="protein sequence ID" value="HHM44514.1"/>
    <property type="molecule type" value="Genomic_DNA"/>
</dbReference>
<dbReference type="GO" id="GO:0016117">
    <property type="term" value="P:carotenoid biosynthetic process"/>
    <property type="evidence" value="ECO:0007669"/>
    <property type="project" value="UniProtKB-KW"/>
</dbReference>
<reference evidence="5" key="1">
    <citation type="journal article" date="2020" name="mSystems">
        <title>Genome- and Community-Level Interaction Insights into Carbon Utilization and Element Cycling Functions of Hydrothermarchaeota in Hydrothermal Sediment.</title>
        <authorList>
            <person name="Zhou Z."/>
            <person name="Liu Y."/>
            <person name="Xu W."/>
            <person name="Pan J."/>
            <person name="Luo Z.H."/>
            <person name="Li M."/>
        </authorList>
    </citation>
    <scope>NUCLEOTIDE SEQUENCE [LARGE SCALE GENOMIC DNA]</scope>
    <source>
        <strain evidence="5">SpSt-1074</strain>
    </source>
</reference>
<evidence type="ECO:0000256" key="2">
    <source>
        <dbReference type="ARBA" id="ARBA00022746"/>
    </source>
</evidence>
<evidence type="ECO:0000313" key="5">
    <source>
        <dbReference type="EMBL" id="HHM44514.1"/>
    </source>
</evidence>
<name>A0A7J3VU87_CALS0</name>
<accession>A0A7J3VU87</accession>
<dbReference type="InterPro" id="IPR014105">
    <property type="entry name" value="Carotenoid/retinoid_OxRdtase"/>
</dbReference>
<evidence type="ECO:0000256" key="3">
    <source>
        <dbReference type="ARBA" id="ARBA00023002"/>
    </source>
</evidence>
<sequence length="489" mass="55711">MRIAVVGAGLGGLAAAALLAKEGHEVVVVEKNGNVGGRAGVFSRDGFVFDMGPTWYLMPEVFDRYFSEFGKKTSDFYNLLKLDPSFRVFFDDGQTAEITPRLDENIQLFDRLEPNGGDKLRRYLAKCENLYRSISKTLYLDLDSPFSFFQWEVLSQGMKINILESVEAYVKKWFSSDKAHKILLYSVGFVGTPPAKAPSFYTILNYVKIAQGVYFPEKGIRQVVEAVYNLAKSQGVEFLLDHEVNKIEVENGLAKRVVADGTSIKADAFVFNADYAYVETTLLDPKYRTYDAGYWDRKLFTPSALIAYVGLDRKLDNVVHHNVFLEKDWGENFQQVFNPNRREWPEYASYYVHVPSKTDRTAAPPGGEAVFFLIPVASGLVDDDQKREKLFNVIVRDFENKIGEKVSDAIVLKQFFSVRDFTGRYSSYKGSALGLAHTLRQTAFWRPRHRSRRVKNLYYTGQYTHPGIGLPMVLISAHIIRDKIKRELM</sequence>
<dbReference type="InterPro" id="IPR002937">
    <property type="entry name" value="Amino_oxidase"/>
</dbReference>
<dbReference type="PANTHER" id="PTHR43734:SF1">
    <property type="entry name" value="PHYTOENE DESATURASE"/>
    <property type="match status" value="1"/>
</dbReference>
<dbReference type="Gene3D" id="3.50.50.60">
    <property type="entry name" value="FAD/NAD(P)-binding domain"/>
    <property type="match status" value="2"/>
</dbReference>
<dbReference type="AlphaFoldDB" id="A0A7J3VU87"/>
<dbReference type="NCBIfam" id="TIGR02734">
    <property type="entry name" value="crtI_fam"/>
    <property type="match status" value="1"/>
</dbReference>
<dbReference type="InterPro" id="IPR036188">
    <property type="entry name" value="FAD/NAD-bd_sf"/>
</dbReference>
<organism evidence="5">
    <name type="scientific">Caldiarchaeum subterraneum</name>
    <dbReference type="NCBI Taxonomy" id="311458"/>
    <lineage>
        <taxon>Archaea</taxon>
        <taxon>Nitrososphaerota</taxon>
        <taxon>Candidatus Caldarchaeales</taxon>
        <taxon>Candidatus Caldarchaeaceae</taxon>
        <taxon>Candidatus Caldarchaeum</taxon>
    </lineage>
</organism>
<comment type="caution">
    <text evidence="5">The sequence shown here is derived from an EMBL/GenBank/DDBJ whole genome shotgun (WGS) entry which is preliminary data.</text>
</comment>
<dbReference type="GO" id="GO:0016491">
    <property type="term" value="F:oxidoreductase activity"/>
    <property type="evidence" value="ECO:0007669"/>
    <property type="project" value="UniProtKB-KW"/>
</dbReference>
<dbReference type="PRINTS" id="PR00419">
    <property type="entry name" value="ADXRDTASE"/>
</dbReference>
<feature type="domain" description="Amine oxidase" evidence="4">
    <location>
        <begin position="10"/>
        <end position="477"/>
    </location>
</feature>